<dbReference type="EMBL" id="JACXVP010000005">
    <property type="protein sequence ID" value="KAG5606346.1"/>
    <property type="molecule type" value="Genomic_DNA"/>
</dbReference>
<accession>A0A9J5Z0Y9</accession>
<sequence>MSPSLFARDFTMSSFKVLESIKVVHLSSTPFRFVKVNQNSQLIGGGNASSMINSSLSQNVPSRKSEACTKGMAIEGDVNATSTTNIRLDGGKKARKGKKHQKSHEEMLLDPTPSEALTSHPPSTTQASDDERGEEAIDVTIGEEWLSRGYAMPPGLPPFSLRLISKLNPPSLQAYTQMTRRYFFVHKFHATATTKMLQELFFS</sequence>
<feature type="compositionally biased region" description="Polar residues" evidence="1">
    <location>
        <begin position="115"/>
        <end position="127"/>
    </location>
</feature>
<evidence type="ECO:0000313" key="2">
    <source>
        <dbReference type="EMBL" id="KAG5606346.1"/>
    </source>
</evidence>
<evidence type="ECO:0000313" key="3">
    <source>
        <dbReference type="Proteomes" id="UP000824120"/>
    </source>
</evidence>
<comment type="caution">
    <text evidence="2">The sequence shown here is derived from an EMBL/GenBank/DDBJ whole genome shotgun (WGS) entry which is preliminary data.</text>
</comment>
<dbReference type="Proteomes" id="UP000824120">
    <property type="component" value="Chromosome 5"/>
</dbReference>
<feature type="region of interest" description="Disordered" evidence="1">
    <location>
        <begin position="84"/>
        <end position="134"/>
    </location>
</feature>
<gene>
    <name evidence="2" type="ORF">H5410_027838</name>
</gene>
<dbReference type="AlphaFoldDB" id="A0A9J5Z0Y9"/>
<evidence type="ECO:0000256" key="1">
    <source>
        <dbReference type="SAM" id="MobiDB-lite"/>
    </source>
</evidence>
<proteinExistence type="predicted"/>
<organism evidence="2 3">
    <name type="scientific">Solanum commersonii</name>
    <name type="common">Commerson's wild potato</name>
    <name type="synonym">Commerson's nightshade</name>
    <dbReference type="NCBI Taxonomy" id="4109"/>
    <lineage>
        <taxon>Eukaryota</taxon>
        <taxon>Viridiplantae</taxon>
        <taxon>Streptophyta</taxon>
        <taxon>Embryophyta</taxon>
        <taxon>Tracheophyta</taxon>
        <taxon>Spermatophyta</taxon>
        <taxon>Magnoliopsida</taxon>
        <taxon>eudicotyledons</taxon>
        <taxon>Gunneridae</taxon>
        <taxon>Pentapetalae</taxon>
        <taxon>asterids</taxon>
        <taxon>lamiids</taxon>
        <taxon>Solanales</taxon>
        <taxon>Solanaceae</taxon>
        <taxon>Solanoideae</taxon>
        <taxon>Solaneae</taxon>
        <taxon>Solanum</taxon>
    </lineage>
</organism>
<name>A0A9J5Z0Y9_SOLCO</name>
<feature type="compositionally biased region" description="Basic residues" evidence="1">
    <location>
        <begin position="93"/>
        <end position="102"/>
    </location>
</feature>
<reference evidence="2 3" key="1">
    <citation type="submission" date="2020-09" db="EMBL/GenBank/DDBJ databases">
        <title>De no assembly of potato wild relative species, Solanum commersonii.</title>
        <authorList>
            <person name="Cho K."/>
        </authorList>
    </citation>
    <scope>NUCLEOTIDE SEQUENCE [LARGE SCALE GENOMIC DNA]</scope>
    <source>
        <strain evidence="2">LZ3.2</strain>
        <tissue evidence="2">Leaf</tissue>
    </source>
</reference>
<keyword evidence="3" id="KW-1185">Reference proteome</keyword>
<protein>
    <submittedName>
        <fullName evidence="2">Uncharacterized protein</fullName>
    </submittedName>
</protein>